<feature type="compositionally biased region" description="Basic and acidic residues" evidence="1">
    <location>
        <begin position="1"/>
        <end position="13"/>
    </location>
</feature>
<dbReference type="RefSeq" id="WP_058513755.1">
    <property type="nucleotide sequence ID" value="NZ_CAAAIH010000085.1"/>
</dbReference>
<reference evidence="2 3" key="1">
    <citation type="submission" date="2015-11" db="EMBL/GenBank/DDBJ databases">
        <title>Genomic analysis of 38 Legionella species identifies large and diverse effector repertoires.</title>
        <authorList>
            <person name="Burstein D."/>
            <person name="Amaro F."/>
            <person name="Zusman T."/>
            <person name="Lifshitz Z."/>
            <person name="Cohen O."/>
            <person name="Gilbert J.A."/>
            <person name="Pupko T."/>
            <person name="Shuman H.A."/>
            <person name="Segal G."/>
        </authorList>
    </citation>
    <scope>NUCLEOTIDE SEQUENCE [LARGE SCALE GENOMIC DNA]</scope>
    <source>
        <strain evidence="2 3">SC-63-C7</strain>
    </source>
</reference>
<keyword evidence="3" id="KW-1185">Reference proteome</keyword>
<accession>A0A0W0Z2I2</accession>
<dbReference type="OrthoDB" id="5652674at2"/>
<organism evidence="2 3">
    <name type="scientific">Legionella santicrucis</name>
    <dbReference type="NCBI Taxonomy" id="45074"/>
    <lineage>
        <taxon>Bacteria</taxon>
        <taxon>Pseudomonadati</taxon>
        <taxon>Pseudomonadota</taxon>
        <taxon>Gammaproteobacteria</taxon>
        <taxon>Legionellales</taxon>
        <taxon>Legionellaceae</taxon>
        <taxon>Legionella</taxon>
    </lineage>
</organism>
<dbReference type="EMBL" id="LNYU01000028">
    <property type="protein sequence ID" value="KTD63376.1"/>
    <property type="molecule type" value="Genomic_DNA"/>
</dbReference>
<proteinExistence type="predicted"/>
<feature type="region of interest" description="Disordered" evidence="1">
    <location>
        <begin position="1"/>
        <end position="33"/>
    </location>
</feature>
<dbReference type="AlphaFoldDB" id="A0A0W0Z2I2"/>
<evidence type="ECO:0000256" key="1">
    <source>
        <dbReference type="SAM" id="MobiDB-lite"/>
    </source>
</evidence>
<evidence type="ECO:0000313" key="2">
    <source>
        <dbReference type="EMBL" id="KTD63376.1"/>
    </source>
</evidence>
<comment type="caution">
    <text evidence="2">The sequence shown here is derived from an EMBL/GenBank/DDBJ whole genome shotgun (WGS) entry which is preliminary data.</text>
</comment>
<name>A0A0W0Z2I2_9GAMM</name>
<dbReference type="Proteomes" id="UP000054703">
    <property type="component" value="Unassembled WGS sequence"/>
</dbReference>
<sequence length="363" mass="41820">MARLDDLLPELKNDTSSQIQSKKNEPSIPSGKKRRAWLVDSIDDITPVQGKGSMNHIHKPGLSLNVSRIDASTTKGSMNQVYKPESLCFADLRSNPLQLFRFLFELAQRAEDNYKTPRVKLRDMMLNINISKDSARTALRFLLKQKFIERIEFQPGHLGWSRYQLNENICNELEKAISKGVIDPFGSGGNRMIESTNSLVTDFLDPWDDIDFSSLELIGFNKKHLLQIKNKTTPDIAQESINHFAYSLKYNKKTKEYPNPLATLIAVLKRGEAWIEPNYQSPQELAQLKILEIRKSELERKKALEEELYKVAFDEWQQSLSKGEIESLAPDHRKKGDPVPPTAKLSIYFKEKIWPEKRKDYLI</sequence>
<dbReference type="STRING" id="45074.Lsan_1345"/>
<evidence type="ECO:0000313" key="3">
    <source>
        <dbReference type="Proteomes" id="UP000054703"/>
    </source>
</evidence>
<dbReference type="PATRIC" id="fig|45074.5.peg.1428"/>
<gene>
    <name evidence="2" type="ORF">Lsan_1345</name>
</gene>
<protein>
    <submittedName>
        <fullName evidence="2">Uncharacterized protein</fullName>
    </submittedName>
</protein>